<evidence type="ECO:0000313" key="2">
    <source>
        <dbReference type="EMBL" id="KZP07089.1"/>
    </source>
</evidence>
<dbReference type="Proteomes" id="UP000076532">
    <property type="component" value="Unassembled WGS sequence"/>
</dbReference>
<feature type="compositionally biased region" description="Acidic residues" evidence="1">
    <location>
        <begin position="95"/>
        <end position="120"/>
    </location>
</feature>
<sequence>MPLPPYFEFFQLILELPLLAELELNAYFWENRWPSVVVEDLPEMRALRFSGSPEKWATNGTMQVISAEFAGLESLVIISGSGPIFHRQAEYPESSSEEEEEDVEPQEEDEDNGSDDEYSS</sequence>
<organism evidence="2 3">
    <name type="scientific">Athelia psychrophila</name>
    <dbReference type="NCBI Taxonomy" id="1759441"/>
    <lineage>
        <taxon>Eukaryota</taxon>
        <taxon>Fungi</taxon>
        <taxon>Dikarya</taxon>
        <taxon>Basidiomycota</taxon>
        <taxon>Agaricomycotina</taxon>
        <taxon>Agaricomycetes</taxon>
        <taxon>Agaricomycetidae</taxon>
        <taxon>Atheliales</taxon>
        <taxon>Atheliaceae</taxon>
        <taxon>Athelia</taxon>
    </lineage>
</organism>
<evidence type="ECO:0000313" key="3">
    <source>
        <dbReference type="Proteomes" id="UP000076532"/>
    </source>
</evidence>
<keyword evidence="3" id="KW-1185">Reference proteome</keyword>
<evidence type="ECO:0000256" key="1">
    <source>
        <dbReference type="SAM" id="MobiDB-lite"/>
    </source>
</evidence>
<protein>
    <submittedName>
        <fullName evidence="2">Uncharacterized protein</fullName>
    </submittedName>
</protein>
<dbReference type="AlphaFoldDB" id="A0A167XD54"/>
<dbReference type="EMBL" id="KV417762">
    <property type="protein sequence ID" value="KZP07089.1"/>
    <property type="molecule type" value="Genomic_DNA"/>
</dbReference>
<gene>
    <name evidence="2" type="ORF">FIBSPDRAFT_965923</name>
</gene>
<name>A0A167XD54_9AGAM</name>
<accession>A0A167XD54</accession>
<feature type="region of interest" description="Disordered" evidence="1">
    <location>
        <begin position="88"/>
        <end position="120"/>
    </location>
</feature>
<proteinExistence type="predicted"/>
<reference evidence="2 3" key="1">
    <citation type="journal article" date="2016" name="Mol. Biol. Evol.">
        <title>Comparative Genomics of Early-Diverging Mushroom-Forming Fungi Provides Insights into the Origins of Lignocellulose Decay Capabilities.</title>
        <authorList>
            <person name="Nagy L.G."/>
            <person name="Riley R."/>
            <person name="Tritt A."/>
            <person name="Adam C."/>
            <person name="Daum C."/>
            <person name="Floudas D."/>
            <person name="Sun H."/>
            <person name="Yadav J.S."/>
            <person name="Pangilinan J."/>
            <person name="Larsson K.H."/>
            <person name="Matsuura K."/>
            <person name="Barry K."/>
            <person name="Labutti K."/>
            <person name="Kuo R."/>
            <person name="Ohm R.A."/>
            <person name="Bhattacharya S.S."/>
            <person name="Shirouzu T."/>
            <person name="Yoshinaga Y."/>
            <person name="Martin F.M."/>
            <person name="Grigoriev I.V."/>
            <person name="Hibbett D.S."/>
        </authorList>
    </citation>
    <scope>NUCLEOTIDE SEQUENCE [LARGE SCALE GENOMIC DNA]</scope>
    <source>
        <strain evidence="2 3">CBS 109695</strain>
    </source>
</reference>